<organism evidence="2 3">
    <name type="scientific">Agrococcus carbonis</name>
    <dbReference type="NCBI Taxonomy" id="684552"/>
    <lineage>
        <taxon>Bacteria</taxon>
        <taxon>Bacillati</taxon>
        <taxon>Actinomycetota</taxon>
        <taxon>Actinomycetes</taxon>
        <taxon>Micrococcales</taxon>
        <taxon>Microbacteriaceae</taxon>
        <taxon>Agrococcus</taxon>
    </lineage>
</organism>
<feature type="region of interest" description="Disordered" evidence="1">
    <location>
        <begin position="60"/>
        <end position="129"/>
    </location>
</feature>
<dbReference type="OrthoDB" id="5116264at2"/>
<reference evidence="3" key="1">
    <citation type="submission" date="2016-10" db="EMBL/GenBank/DDBJ databases">
        <authorList>
            <person name="Varghese N."/>
            <person name="Submissions S."/>
        </authorList>
    </citation>
    <scope>NUCLEOTIDE SEQUENCE [LARGE SCALE GENOMIC DNA]</scope>
    <source>
        <strain evidence="3">DSM 22965</strain>
    </source>
</reference>
<dbReference type="Proteomes" id="UP000199649">
    <property type="component" value="Chromosome I"/>
</dbReference>
<dbReference type="STRING" id="684552.SAMN04489719_1352"/>
<dbReference type="RefSeq" id="WP_092666303.1">
    <property type="nucleotide sequence ID" value="NZ_LT629734.1"/>
</dbReference>
<name>A0A1H1NSN0_9MICO</name>
<evidence type="ECO:0000256" key="1">
    <source>
        <dbReference type="SAM" id="MobiDB-lite"/>
    </source>
</evidence>
<protein>
    <submittedName>
        <fullName evidence="2">Uncharacterized protein</fullName>
    </submittedName>
</protein>
<evidence type="ECO:0000313" key="3">
    <source>
        <dbReference type="Proteomes" id="UP000199649"/>
    </source>
</evidence>
<proteinExistence type="predicted"/>
<gene>
    <name evidence="2" type="ORF">SAMN04489719_1352</name>
</gene>
<accession>A0A1H1NSN0</accession>
<dbReference type="AlphaFoldDB" id="A0A1H1NSN0"/>
<keyword evidence="3" id="KW-1185">Reference proteome</keyword>
<dbReference type="EMBL" id="LT629734">
    <property type="protein sequence ID" value="SDS01968.1"/>
    <property type="molecule type" value="Genomic_DNA"/>
</dbReference>
<evidence type="ECO:0000313" key="2">
    <source>
        <dbReference type="EMBL" id="SDS01968.1"/>
    </source>
</evidence>
<sequence length="153" mass="17054">MDGRRDRRLEDWVELAAAAVERARRSLGDEEVSRRVDAGVTDDEYETVVRVLRAMGRDLQSTGPDLTALDGRLQAHVAQHPHVPESPEDASPSDGRSEAVAEDQAEVEQNPEPTLDDLPPHERGAVRPAELAMRLARLRNPILPHPRRQPGKR</sequence>